<dbReference type="GeneTree" id="ENSGT00910000147804"/>
<dbReference type="AlphaFoldDB" id="A0A8C0KU02"/>
<proteinExistence type="predicted"/>
<dbReference type="Proteomes" id="UP000694391">
    <property type="component" value="Unplaced"/>
</dbReference>
<reference evidence="1" key="2">
    <citation type="submission" date="2025-09" db="UniProtKB">
        <authorList>
            <consortium name="Ensembl"/>
        </authorList>
    </citation>
    <scope>IDENTIFICATION</scope>
</reference>
<protein>
    <submittedName>
        <fullName evidence="1">Uncharacterized protein</fullName>
    </submittedName>
</protein>
<dbReference type="Ensembl" id="ENSCAFT00020022403.1">
    <property type="protein sequence ID" value="ENSCAFP00020019348.1"/>
    <property type="gene ID" value="ENSCAFG00020015400.1"/>
</dbReference>
<evidence type="ECO:0000313" key="1">
    <source>
        <dbReference type="Ensembl" id="ENSCAFP00020019348.1"/>
    </source>
</evidence>
<reference evidence="1" key="1">
    <citation type="submission" date="2025-08" db="UniProtKB">
        <authorList>
            <consortium name="Ensembl"/>
        </authorList>
    </citation>
    <scope>IDENTIFICATION</scope>
</reference>
<name>A0A8C0KU02_CANLU</name>
<sequence length="49" mass="5490">IELITLLFIEAPSVDLVRALLGPTVMFEMNICHGPYRSRTSENRNSVVS</sequence>
<accession>A0A8C0KU02</accession>
<keyword evidence="2" id="KW-1185">Reference proteome</keyword>
<organism evidence="1 2">
    <name type="scientific">Canis lupus dingo</name>
    <name type="common">dingo</name>
    <dbReference type="NCBI Taxonomy" id="286419"/>
    <lineage>
        <taxon>Eukaryota</taxon>
        <taxon>Metazoa</taxon>
        <taxon>Chordata</taxon>
        <taxon>Craniata</taxon>
        <taxon>Vertebrata</taxon>
        <taxon>Euteleostomi</taxon>
        <taxon>Mammalia</taxon>
        <taxon>Eutheria</taxon>
        <taxon>Laurasiatheria</taxon>
        <taxon>Carnivora</taxon>
        <taxon>Caniformia</taxon>
        <taxon>Canidae</taxon>
        <taxon>Canis</taxon>
    </lineage>
</organism>
<evidence type="ECO:0000313" key="2">
    <source>
        <dbReference type="Proteomes" id="UP000694391"/>
    </source>
</evidence>